<accession>A0A430QJF4</accession>
<evidence type="ECO:0000313" key="6">
    <source>
        <dbReference type="Proteomes" id="UP000290809"/>
    </source>
</evidence>
<keyword evidence="1 2" id="KW-0344">Guanine-nucleotide releasing factor</keyword>
<dbReference type="Gene3D" id="1.10.840.10">
    <property type="entry name" value="Ras guanine-nucleotide exchange factors catalytic domain"/>
    <property type="match status" value="1"/>
</dbReference>
<evidence type="ECO:0000313" key="5">
    <source>
        <dbReference type="EMBL" id="RTG87823.1"/>
    </source>
</evidence>
<dbReference type="GO" id="GO:0005085">
    <property type="term" value="F:guanyl-nucleotide exchange factor activity"/>
    <property type="evidence" value="ECO:0007669"/>
    <property type="project" value="UniProtKB-KW"/>
</dbReference>
<reference evidence="5 6" key="1">
    <citation type="journal article" date="2019" name="PLoS Pathog.">
        <title>Genome sequence of the bovine parasite Schistosoma bovis Tanzania.</title>
        <authorList>
            <person name="Oey H."/>
            <person name="Zakrzewski M."/>
            <person name="Gobert G."/>
            <person name="Gravermann K."/>
            <person name="Stoye J."/>
            <person name="Jones M."/>
            <person name="Mcmanus D."/>
            <person name="Krause L."/>
        </authorList>
    </citation>
    <scope>NUCLEOTIDE SEQUENCE [LARGE SCALE GENOMIC DNA]</scope>
    <source>
        <strain evidence="5 6">TAN1997</strain>
    </source>
</reference>
<dbReference type="InterPro" id="IPR001895">
    <property type="entry name" value="RASGEF_cat_dom"/>
</dbReference>
<dbReference type="GO" id="GO:0007265">
    <property type="term" value="P:Ras protein signal transduction"/>
    <property type="evidence" value="ECO:0007669"/>
    <property type="project" value="TreeGrafter"/>
</dbReference>
<protein>
    <recommendedName>
        <fullName evidence="4">Ras-GEF domain-containing protein</fullName>
    </recommendedName>
</protein>
<feature type="region of interest" description="Disordered" evidence="3">
    <location>
        <begin position="838"/>
        <end position="871"/>
    </location>
</feature>
<dbReference type="PROSITE" id="PS50009">
    <property type="entry name" value="RASGEF_CAT"/>
    <property type="match status" value="1"/>
</dbReference>
<dbReference type="Proteomes" id="UP000290809">
    <property type="component" value="Unassembled WGS sequence"/>
</dbReference>
<evidence type="ECO:0000256" key="2">
    <source>
        <dbReference type="PROSITE-ProRule" id="PRU00168"/>
    </source>
</evidence>
<evidence type="ECO:0000259" key="4">
    <source>
        <dbReference type="PROSITE" id="PS50009"/>
    </source>
</evidence>
<dbReference type="InterPro" id="IPR036964">
    <property type="entry name" value="RASGEF_cat_dom_sf"/>
</dbReference>
<keyword evidence="6" id="KW-1185">Reference proteome</keyword>
<feature type="domain" description="Ras-GEF" evidence="4">
    <location>
        <begin position="1"/>
        <end position="196"/>
    </location>
</feature>
<dbReference type="InterPro" id="IPR023578">
    <property type="entry name" value="Ras_GEF_dom_sf"/>
</dbReference>
<dbReference type="Pfam" id="PF00617">
    <property type="entry name" value="RasGEF"/>
    <property type="match status" value="1"/>
</dbReference>
<dbReference type="EMBL" id="QMKO01001640">
    <property type="protein sequence ID" value="RTG87823.1"/>
    <property type="molecule type" value="Genomic_DNA"/>
</dbReference>
<evidence type="ECO:0000256" key="1">
    <source>
        <dbReference type="ARBA" id="ARBA00022658"/>
    </source>
</evidence>
<dbReference type="SMART" id="SM00147">
    <property type="entry name" value="RasGEF"/>
    <property type="match status" value="1"/>
</dbReference>
<sequence>MEYVKSTGCYQPLTSDQTPVSSLAEDVAFADITKVSSEEFAKLVEFNNLYSAMSIISALQVECIYRLRHTWAGLGNKDRAAYRRLEELFSQNDNCRRQREHMNSISLPGIPYLGLYLSDLTYTNVAQPRINGKPTAVWFTKINSIIDKIAYFQQSEYSFAVDETLNAYLCAQRYIEELQKFLEEDNYKTSLILEPPPTLPTPSLSYLPQKIYGTTSSTISSSNNSNLDSSNILKNQNSSSTNACHSNNTGLTFDGRNSGFGFRSPSKLSSFVHNTKNSHHYQNHSRHGSNVSCKGATVNSSFEADLLPTLMTKHITHSNDHINNPIQVSNSNKLLECKTDQLKSMRKVSWEQTEGITKDETSQSQHLRKEFSTLPRPKTKNSFNVTDSDFLCTSEPQSSTQELEFLFPEHKSSQLPPIPPRPFIDCEQTKHSTLSRSELKSEQLNLSQSLVTTDQCTSSKLSTNLLSEFSLCSMNDVFNSSAVAVAACATSLSAVDASCTTPPVPLSSSSVAAINPSCDKSFEHHFSILATSTPPESPNVKQNSSTTEAHVNNSPCISYSSVVPDYFGVRVICQGVVQRRTVYRFTPTTNTNQSFDTVCSNSALFTSSIHASNSSLSGSSVIVSGSTATRQMFHNPSSACRPSGFSKWRRLWATLVMVGDGLTAYMIYFEPKVKNAVYRNQFQAHQCQIHCLFSPPAISAFNCQSKGNNFKKLQNPTDDSAEVDVAEVSELLTESDCKSEICTNIHFKTAYDLPNPNLLFMAAKAEPGKHRNGTSDPDSFLLTDFTLGKTYRFRPMVFPTENPTTNSLPKPDTIRSSGALNWFIRSGLQSSHACSRVSQSSGQSFSPEVNSPGRTRGLSAPGSFIHPYVGSRSSVKKGKRAAITERRDSSTLECLSTNENVDLWLKCIQSVMGQIYKAYLRQIVSSHCTTQSKATNRTNDI</sequence>
<dbReference type="InterPro" id="IPR008937">
    <property type="entry name" value="Ras-like_GEF"/>
</dbReference>
<evidence type="ECO:0000256" key="3">
    <source>
        <dbReference type="SAM" id="MobiDB-lite"/>
    </source>
</evidence>
<organism evidence="5 6">
    <name type="scientific">Schistosoma bovis</name>
    <name type="common">Blood fluke</name>
    <dbReference type="NCBI Taxonomy" id="6184"/>
    <lineage>
        <taxon>Eukaryota</taxon>
        <taxon>Metazoa</taxon>
        <taxon>Spiralia</taxon>
        <taxon>Lophotrochozoa</taxon>
        <taxon>Platyhelminthes</taxon>
        <taxon>Trematoda</taxon>
        <taxon>Digenea</taxon>
        <taxon>Strigeidida</taxon>
        <taxon>Schistosomatoidea</taxon>
        <taxon>Schistosomatidae</taxon>
        <taxon>Schistosoma</taxon>
    </lineage>
</organism>
<proteinExistence type="predicted"/>
<dbReference type="AlphaFoldDB" id="A0A430QJF4"/>
<name>A0A430QJF4_SCHBO</name>
<dbReference type="SUPFAM" id="SSF48366">
    <property type="entry name" value="Ras GEF"/>
    <property type="match status" value="1"/>
</dbReference>
<dbReference type="GO" id="GO:0005886">
    <property type="term" value="C:plasma membrane"/>
    <property type="evidence" value="ECO:0007669"/>
    <property type="project" value="TreeGrafter"/>
</dbReference>
<gene>
    <name evidence="5" type="ORF">DC041_0012101</name>
</gene>
<dbReference type="STRING" id="6184.A0A430QJF4"/>
<dbReference type="PANTHER" id="PTHR23113:SF368">
    <property type="entry name" value="CELL DIVISION CONTROL PROTEIN 25"/>
    <property type="match status" value="1"/>
</dbReference>
<comment type="caution">
    <text evidence="5">The sequence shown here is derived from an EMBL/GenBank/DDBJ whole genome shotgun (WGS) entry which is preliminary data.</text>
</comment>
<dbReference type="PANTHER" id="PTHR23113">
    <property type="entry name" value="GUANINE NUCLEOTIDE EXCHANGE FACTOR"/>
    <property type="match status" value="1"/>
</dbReference>